<feature type="compositionally biased region" description="Acidic residues" evidence="1">
    <location>
        <begin position="415"/>
        <end position="428"/>
    </location>
</feature>
<dbReference type="EMBL" id="KV454001">
    <property type="protein sequence ID" value="ODQ48958.1"/>
    <property type="molecule type" value="Genomic_DNA"/>
</dbReference>
<organism evidence="3 4">
    <name type="scientific">Pichia membranifaciens NRRL Y-2026</name>
    <dbReference type="NCBI Taxonomy" id="763406"/>
    <lineage>
        <taxon>Eukaryota</taxon>
        <taxon>Fungi</taxon>
        <taxon>Dikarya</taxon>
        <taxon>Ascomycota</taxon>
        <taxon>Saccharomycotina</taxon>
        <taxon>Pichiomycetes</taxon>
        <taxon>Pichiales</taxon>
        <taxon>Pichiaceae</taxon>
        <taxon>Pichia</taxon>
    </lineage>
</organism>
<gene>
    <name evidence="3" type="ORF">PICMEDRAFT_89515</name>
</gene>
<protein>
    <recommendedName>
        <fullName evidence="2">CRIB domain-containing protein</fullName>
    </recommendedName>
</protein>
<dbReference type="PROSITE" id="PS50108">
    <property type="entry name" value="CRIB"/>
    <property type="match status" value="1"/>
</dbReference>
<evidence type="ECO:0000313" key="4">
    <source>
        <dbReference type="Proteomes" id="UP000094455"/>
    </source>
</evidence>
<proteinExistence type="predicted"/>
<feature type="region of interest" description="Disordered" evidence="1">
    <location>
        <begin position="384"/>
        <end position="403"/>
    </location>
</feature>
<accession>A0A1E3NTG7</accession>
<feature type="region of interest" description="Disordered" evidence="1">
    <location>
        <begin position="415"/>
        <end position="435"/>
    </location>
</feature>
<feature type="region of interest" description="Disordered" evidence="1">
    <location>
        <begin position="50"/>
        <end position="80"/>
    </location>
</feature>
<feature type="region of interest" description="Disordered" evidence="1">
    <location>
        <begin position="248"/>
        <end position="267"/>
    </location>
</feature>
<dbReference type="GeneID" id="30181734"/>
<dbReference type="Proteomes" id="UP000094455">
    <property type="component" value="Unassembled WGS sequence"/>
</dbReference>
<keyword evidence="4" id="KW-1185">Reference proteome</keyword>
<feature type="compositionally biased region" description="Basic and acidic residues" evidence="1">
    <location>
        <begin position="248"/>
        <end position="259"/>
    </location>
</feature>
<evidence type="ECO:0000313" key="3">
    <source>
        <dbReference type="EMBL" id="ODQ48958.1"/>
    </source>
</evidence>
<dbReference type="RefSeq" id="XP_019020071.1">
    <property type="nucleotide sequence ID" value="XM_019165047.1"/>
</dbReference>
<evidence type="ECO:0000256" key="1">
    <source>
        <dbReference type="SAM" id="MobiDB-lite"/>
    </source>
</evidence>
<dbReference type="InterPro" id="IPR000095">
    <property type="entry name" value="CRIB_dom"/>
</dbReference>
<dbReference type="AlphaFoldDB" id="A0A1E3NTG7"/>
<evidence type="ECO:0000259" key="2">
    <source>
        <dbReference type="PROSITE" id="PS50108"/>
    </source>
</evidence>
<reference evidence="3 4" key="1">
    <citation type="journal article" date="2016" name="Proc. Natl. Acad. Sci. U.S.A.">
        <title>Comparative genomics of biotechnologically important yeasts.</title>
        <authorList>
            <person name="Riley R."/>
            <person name="Haridas S."/>
            <person name="Wolfe K.H."/>
            <person name="Lopes M.R."/>
            <person name="Hittinger C.T."/>
            <person name="Goeker M."/>
            <person name="Salamov A.A."/>
            <person name="Wisecaver J.H."/>
            <person name="Long T.M."/>
            <person name="Calvey C.H."/>
            <person name="Aerts A.L."/>
            <person name="Barry K.W."/>
            <person name="Choi C."/>
            <person name="Clum A."/>
            <person name="Coughlan A.Y."/>
            <person name="Deshpande S."/>
            <person name="Douglass A.P."/>
            <person name="Hanson S.J."/>
            <person name="Klenk H.-P."/>
            <person name="LaButti K.M."/>
            <person name="Lapidus A."/>
            <person name="Lindquist E.A."/>
            <person name="Lipzen A.M."/>
            <person name="Meier-Kolthoff J.P."/>
            <person name="Ohm R.A."/>
            <person name="Otillar R.P."/>
            <person name="Pangilinan J.L."/>
            <person name="Peng Y."/>
            <person name="Rokas A."/>
            <person name="Rosa C.A."/>
            <person name="Scheuner C."/>
            <person name="Sibirny A.A."/>
            <person name="Slot J.C."/>
            <person name="Stielow J.B."/>
            <person name="Sun H."/>
            <person name="Kurtzman C.P."/>
            <person name="Blackwell M."/>
            <person name="Grigoriev I.V."/>
            <person name="Jeffries T.W."/>
        </authorList>
    </citation>
    <scope>NUCLEOTIDE SEQUENCE [LARGE SCALE GENOMIC DNA]</scope>
    <source>
        <strain evidence="3 4">NRRL Y-2026</strain>
    </source>
</reference>
<sequence length="504" mass="56064">MVGTEPNGNYESLWLDSKNHSQQAKNVALKLMQSEKFQTKLMKLIQHFDSSTPKDTHNHPSTASSSPLRPGHAKRSISGSSISNPISFSHVSHVDAHSNFGLADSFNPLNLNQIDRCLPAHSLHRSSIACSNNDTSYTTEDSDADPFESTLDPATSGIKAFSTYRTSPTYTTHSIIPSHSGYSLSNRLHRRTSSASTNFNVTSSQFSTNSIFTSNNAGVCSSDTSRGSSPRNSLKVKVLPCIPQEDLTDRGVGHERESEYSEPLMEQEEDEENPFLEKFVSIPSAPPPPKSVEAPEDRLKSFLQREEIEIASDSEDDDICFEKFRLSSNIESITSELQAQLQKRLNSENKIMNKEYRKSIMILLQKEVQEQSLLEDLEEEEDLEKSFFEGSPSPKHNARRNPSTLLSRMEHIEEELEADDEGEDDDTEGTSANDNCSIMKSLALADSTSLIDTAFELDAETEEENDHRVSAAAKRLSVLSDFFADLQLNETTLLDSDDRALLGL</sequence>
<feature type="domain" description="CRIB" evidence="2">
    <location>
        <begin position="82"/>
        <end position="95"/>
    </location>
</feature>
<name>A0A1E3NTG7_9ASCO</name>